<comment type="similarity">
    <text evidence="3">Belongs to the claudin family.</text>
</comment>
<evidence type="ECO:0000256" key="8">
    <source>
        <dbReference type="ARBA" id="ARBA00022989"/>
    </source>
</evidence>
<sequence>MAYLAHTAHLQFLGLLLGILGWILIMCSAGVNEWRLWYVSDKSVITSGVAWVGVWRACFYSHIMSTAEYCQALAITDSFLPADIVLAQVLIMMAVVTGIIGNLTAGYGMRKVYFGLGRRRTINLTFWSAGGMYLFTATCSLVPLFMNTVAVLNNDTIAFPPEYYFPPAPTSQGIGSGIGLGIGASFLVAFSGLLFLVYRYPKKDQQPNAEVSTEGNGYLVDSKPWSSVGLRSITEGREEISANEGEDNPAFELEEN</sequence>
<keyword evidence="9 11" id="KW-0472">Membrane</keyword>
<evidence type="ECO:0000256" key="11">
    <source>
        <dbReference type="SAM" id="Phobius"/>
    </source>
</evidence>
<keyword evidence="7" id="KW-0965">Cell junction</keyword>
<evidence type="ECO:0000313" key="12">
    <source>
        <dbReference type="EMBL" id="KAG5275952.1"/>
    </source>
</evidence>
<evidence type="ECO:0000256" key="10">
    <source>
        <dbReference type="SAM" id="MobiDB-lite"/>
    </source>
</evidence>
<proteinExistence type="inferred from homology"/>
<accession>A0AAV6GQS4</accession>
<organism evidence="12 13">
    <name type="scientific">Alosa alosa</name>
    <name type="common">allis shad</name>
    <dbReference type="NCBI Taxonomy" id="278164"/>
    <lineage>
        <taxon>Eukaryota</taxon>
        <taxon>Metazoa</taxon>
        <taxon>Chordata</taxon>
        <taxon>Craniata</taxon>
        <taxon>Vertebrata</taxon>
        <taxon>Euteleostomi</taxon>
        <taxon>Actinopterygii</taxon>
        <taxon>Neopterygii</taxon>
        <taxon>Teleostei</taxon>
        <taxon>Clupei</taxon>
        <taxon>Clupeiformes</taxon>
        <taxon>Clupeoidei</taxon>
        <taxon>Clupeidae</taxon>
        <taxon>Alosa</taxon>
    </lineage>
</organism>
<keyword evidence="13" id="KW-1185">Reference proteome</keyword>
<evidence type="ECO:0000256" key="1">
    <source>
        <dbReference type="ARBA" id="ARBA00004435"/>
    </source>
</evidence>
<feature type="compositionally biased region" description="Acidic residues" evidence="10">
    <location>
        <begin position="244"/>
        <end position="256"/>
    </location>
</feature>
<comment type="caution">
    <text evidence="12">The sequence shown here is derived from an EMBL/GenBank/DDBJ whole genome shotgun (WGS) entry which is preliminary data.</text>
</comment>
<feature type="transmembrane region" description="Helical" evidence="11">
    <location>
        <begin position="124"/>
        <end position="146"/>
    </location>
</feature>
<dbReference type="Proteomes" id="UP000823561">
    <property type="component" value="Chromosome 9"/>
</dbReference>
<dbReference type="AlphaFoldDB" id="A0AAV6GQS4"/>
<gene>
    <name evidence="12" type="ORF">AALO_G00126320</name>
</gene>
<dbReference type="GO" id="GO:0005198">
    <property type="term" value="F:structural molecule activity"/>
    <property type="evidence" value="ECO:0007669"/>
    <property type="project" value="InterPro"/>
</dbReference>
<feature type="region of interest" description="Disordered" evidence="10">
    <location>
        <begin position="236"/>
        <end position="256"/>
    </location>
</feature>
<protein>
    <recommendedName>
        <fullName evidence="14">Claudin 34</fullName>
    </recommendedName>
</protein>
<dbReference type="PANTHER" id="PTHR12002">
    <property type="entry name" value="CLAUDIN"/>
    <property type="match status" value="1"/>
</dbReference>
<evidence type="ECO:0000256" key="5">
    <source>
        <dbReference type="ARBA" id="ARBA00022475"/>
    </source>
</evidence>
<dbReference type="InterPro" id="IPR004031">
    <property type="entry name" value="PMP22/EMP/MP20/Claudin"/>
</dbReference>
<evidence type="ECO:0008006" key="14">
    <source>
        <dbReference type="Google" id="ProtNLM"/>
    </source>
</evidence>
<evidence type="ECO:0000256" key="2">
    <source>
        <dbReference type="ARBA" id="ARBA00004651"/>
    </source>
</evidence>
<keyword evidence="4" id="KW-0796">Tight junction</keyword>
<feature type="transmembrane region" description="Helical" evidence="11">
    <location>
        <begin position="174"/>
        <end position="198"/>
    </location>
</feature>
<feature type="transmembrane region" description="Helical" evidence="11">
    <location>
        <begin position="84"/>
        <end position="103"/>
    </location>
</feature>
<evidence type="ECO:0000256" key="7">
    <source>
        <dbReference type="ARBA" id="ARBA00022949"/>
    </source>
</evidence>
<evidence type="ECO:0000256" key="6">
    <source>
        <dbReference type="ARBA" id="ARBA00022692"/>
    </source>
</evidence>
<dbReference type="EMBL" id="JADWDJ010000009">
    <property type="protein sequence ID" value="KAG5275952.1"/>
    <property type="molecule type" value="Genomic_DNA"/>
</dbReference>
<dbReference type="GO" id="GO:0005923">
    <property type="term" value="C:bicellular tight junction"/>
    <property type="evidence" value="ECO:0007669"/>
    <property type="project" value="UniProtKB-SubCell"/>
</dbReference>
<feature type="transmembrane region" description="Helical" evidence="11">
    <location>
        <begin position="12"/>
        <end position="31"/>
    </location>
</feature>
<reference evidence="12" key="1">
    <citation type="submission" date="2020-10" db="EMBL/GenBank/DDBJ databases">
        <title>Chromosome-scale genome assembly of the Allis shad, Alosa alosa.</title>
        <authorList>
            <person name="Margot Z."/>
            <person name="Christophe K."/>
            <person name="Cabau C."/>
            <person name="Louis A."/>
            <person name="Berthelot C."/>
            <person name="Parey E."/>
            <person name="Roest Crollius H."/>
            <person name="Montfort J."/>
            <person name="Robinson-Rechavi M."/>
            <person name="Bucao C."/>
            <person name="Bouchez O."/>
            <person name="Gislard M."/>
            <person name="Lluch J."/>
            <person name="Milhes M."/>
            <person name="Lampietro C."/>
            <person name="Lopez Roques C."/>
            <person name="Donnadieu C."/>
            <person name="Braasch I."/>
            <person name="Desvignes T."/>
            <person name="Postlethwait J."/>
            <person name="Bobe J."/>
            <person name="Guiguen Y."/>
        </authorList>
    </citation>
    <scope>NUCLEOTIDE SEQUENCE</scope>
    <source>
        <strain evidence="12">M-15738</strain>
        <tissue evidence="12">Blood</tissue>
    </source>
</reference>
<evidence type="ECO:0000256" key="9">
    <source>
        <dbReference type="ARBA" id="ARBA00023136"/>
    </source>
</evidence>
<keyword evidence="6 11" id="KW-0812">Transmembrane</keyword>
<evidence type="ECO:0000256" key="4">
    <source>
        <dbReference type="ARBA" id="ARBA00022427"/>
    </source>
</evidence>
<dbReference type="GO" id="GO:0005886">
    <property type="term" value="C:plasma membrane"/>
    <property type="evidence" value="ECO:0007669"/>
    <property type="project" value="UniProtKB-SubCell"/>
</dbReference>
<dbReference type="Pfam" id="PF13903">
    <property type="entry name" value="Claudin_2"/>
    <property type="match status" value="1"/>
</dbReference>
<dbReference type="Gene3D" id="1.20.140.150">
    <property type="match status" value="1"/>
</dbReference>
<keyword evidence="8 11" id="KW-1133">Transmembrane helix</keyword>
<evidence type="ECO:0000256" key="3">
    <source>
        <dbReference type="ARBA" id="ARBA00008295"/>
    </source>
</evidence>
<name>A0AAV6GQS4_9TELE</name>
<evidence type="ECO:0000313" key="13">
    <source>
        <dbReference type="Proteomes" id="UP000823561"/>
    </source>
</evidence>
<feature type="transmembrane region" description="Helical" evidence="11">
    <location>
        <begin position="43"/>
        <end position="64"/>
    </location>
</feature>
<dbReference type="InterPro" id="IPR006187">
    <property type="entry name" value="Claudin"/>
</dbReference>
<comment type="subcellular location">
    <subcellularLocation>
        <location evidence="1">Cell junction</location>
        <location evidence="1">Tight junction</location>
    </subcellularLocation>
    <subcellularLocation>
        <location evidence="2">Cell membrane</location>
        <topology evidence="2">Multi-pass membrane protein</topology>
    </subcellularLocation>
</comment>
<keyword evidence="5" id="KW-1003">Cell membrane</keyword>